<dbReference type="SUPFAM" id="SSF51735">
    <property type="entry name" value="NAD(P)-binding Rossmann-fold domains"/>
    <property type="match status" value="2"/>
</dbReference>
<dbReference type="STRING" id="1464123.SAMN05444126_1259"/>
<proteinExistence type="inferred from homology"/>
<evidence type="ECO:0000256" key="1">
    <source>
        <dbReference type="ARBA" id="ARBA00007430"/>
    </source>
</evidence>
<evidence type="ECO:0000256" key="2">
    <source>
        <dbReference type="SAM" id="Phobius"/>
    </source>
</evidence>
<dbReference type="EMBL" id="FOGV01000025">
    <property type="protein sequence ID" value="SES26425.1"/>
    <property type="molecule type" value="Genomic_DNA"/>
</dbReference>
<evidence type="ECO:0000313" key="4">
    <source>
        <dbReference type="EMBL" id="SES26425.1"/>
    </source>
</evidence>
<feature type="transmembrane region" description="Helical" evidence="2">
    <location>
        <begin position="12"/>
        <end position="29"/>
    </location>
</feature>
<keyword evidence="2" id="KW-0812">Transmembrane</keyword>
<accession>A0A1H9VXN8</accession>
<dbReference type="AlphaFoldDB" id="A0A1H9VXN8"/>
<dbReference type="CDD" id="cd05237">
    <property type="entry name" value="UDP_invert_4-6DH_SDR_e"/>
    <property type="match status" value="1"/>
</dbReference>
<dbReference type="RefSeq" id="WP_093074176.1">
    <property type="nucleotide sequence ID" value="NZ_FOGV01000025.1"/>
</dbReference>
<dbReference type="OrthoDB" id="9803111at2"/>
<dbReference type="PANTHER" id="PTHR43318">
    <property type="entry name" value="UDP-N-ACETYLGLUCOSAMINE 4,6-DEHYDRATASE"/>
    <property type="match status" value="1"/>
</dbReference>
<dbReference type="InterPro" id="IPR003869">
    <property type="entry name" value="Polysac_CapD-like"/>
</dbReference>
<keyword evidence="2" id="KW-1133">Transmembrane helix</keyword>
<comment type="similarity">
    <text evidence="1">Belongs to the polysaccharide synthase family.</text>
</comment>
<evidence type="ECO:0000313" key="5">
    <source>
        <dbReference type="Proteomes" id="UP000199318"/>
    </source>
</evidence>
<keyword evidence="2" id="KW-0472">Membrane</keyword>
<reference evidence="5" key="1">
    <citation type="submission" date="2016-10" db="EMBL/GenBank/DDBJ databases">
        <authorList>
            <person name="de Groot N.N."/>
        </authorList>
    </citation>
    <scope>NUCLEOTIDE SEQUENCE [LARGE SCALE GENOMIC DNA]</scope>
    <source>
        <strain evidence="5">10nlg</strain>
    </source>
</reference>
<dbReference type="Pfam" id="PF13727">
    <property type="entry name" value="CoA_binding_3"/>
    <property type="match status" value="1"/>
</dbReference>
<dbReference type="Pfam" id="PF02719">
    <property type="entry name" value="Polysacc_synt_2"/>
    <property type="match status" value="1"/>
</dbReference>
<protein>
    <submittedName>
        <fullName evidence="4">NDP-sugar epimerase, includes UDP-GlcNAc-inverting 4,6-dehydratase FlaA1 and capsular polysaccharide biosynthesis protein EpsC</fullName>
    </submittedName>
</protein>
<feature type="transmembrane region" description="Helical" evidence="2">
    <location>
        <begin position="100"/>
        <end position="121"/>
    </location>
</feature>
<dbReference type="PANTHER" id="PTHR43318:SF1">
    <property type="entry name" value="POLYSACCHARIDE BIOSYNTHESIS PROTEIN EPSC-RELATED"/>
    <property type="match status" value="1"/>
</dbReference>
<name>A0A1H9VXN8_9BACI</name>
<sequence length="625" mass="69135">MTYKKRASSFMLLDSFLIISAFIFSLLIINEPSRIMGAGFWLSCTIILFSYHAVSYLFHMNKKAWQYASIDELTVILRTLTAAIVLKAIAQQVLFATVNYRSLVVTWLLMVVFIGGSRFIWRIYQERQLQKSAKGKRTLIIGAGSAGTMIARQLKRNSSTGLYPVAFIDDDPAKQHLEVYSLPVAGGTKEIPEIAADFKAEHIIIAMPSLERRKLQDISRICASLDVKTQILPRIEDLMTGKVSVSEFREVSINDLLGREPVDLETQHVDASLRGKTVLVTGAGGSIGSEICRQLMRYEPKALVLLGHGEHSIFSIELELRETYGAASTAFFPEIADVQDKDRLQRLFAEYRPDVIYHAAAHKHVPLMERNPEEAVKNNIIGTKNTAEAADIAGVKTFVMVSTDKAVNPTSVMGASKRLAEVVVQHMNERSETTFAIVRFGNVLGSSGSVIPLFKRQISRGGPVTVTDPEMVRYFMTIPEASSLVIQAGSLAKGGETFVLDMGEPVKIVDLAKNLIKLSGSGAEDIKIEFTGIRPGEKLYEELLDKGEIHEEQIFPKIHLGRPSLKNYDRIEALLANYTLLGKDSLREKLLSLSSEAATIKEGTPEEANVKTAMKSKENSKVVSI</sequence>
<dbReference type="Proteomes" id="UP000199318">
    <property type="component" value="Unassembled WGS sequence"/>
</dbReference>
<feature type="transmembrane region" description="Helical" evidence="2">
    <location>
        <begin position="35"/>
        <end position="54"/>
    </location>
</feature>
<feature type="domain" description="Polysaccharide biosynthesis protein CapD-like" evidence="3">
    <location>
        <begin position="278"/>
        <end position="559"/>
    </location>
</feature>
<gene>
    <name evidence="4" type="ORF">SAMN05444126_1259</name>
</gene>
<dbReference type="InterPro" id="IPR036291">
    <property type="entry name" value="NAD(P)-bd_dom_sf"/>
</dbReference>
<keyword evidence="5" id="KW-1185">Reference proteome</keyword>
<evidence type="ECO:0000259" key="3">
    <source>
        <dbReference type="Pfam" id="PF02719"/>
    </source>
</evidence>
<organism evidence="4 5">
    <name type="scientific">Salisediminibacterium halotolerans</name>
    <dbReference type="NCBI Taxonomy" id="517425"/>
    <lineage>
        <taxon>Bacteria</taxon>
        <taxon>Bacillati</taxon>
        <taxon>Bacillota</taxon>
        <taxon>Bacilli</taxon>
        <taxon>Bacillales</taxon>
        <taxon>Bacillaceae</taxon>
        <taxon>Salisediminibacterium</taxon>
    </lineage>
</organism>
<dbReference type="InterPro" id="IPR051203">
    <property type="entry name" value="Polysaccharide_Synthase-Rel"/>
</dbReference>
<dbReference type="Gene3D" id="3.40.50.720">
    <property type="entry name" value="NAD(P)-binding Rossmann-like Domain"/>
    <property type="match status" value="2"/>
</dbReference>
<comment type="caution">
    <text evidence="4">The sequence shown here is derived from an EMBL/GenBank/DDBJ whole genome shotgun (WGS) entry which is preliminary data.</text>
</comment>